<dbReference type="EMBL" id="JABSTQ010004560">
    <property type="protein sequence ID" value="KAG0441757.1"/>
    <property type="molecule type" value="Genomic_DNA"/>
</dbReference>
<proteinExistence type="predicted"/>
<comment type="caution">
    <text evidence="1">The sequence shown here is derived from an EMBL/GenBank/DDBJ whole genome shotgun (WGS) entry which is preliminary data.</text>
</comment>
<sequence>MREWGGGFSLGDSRWHRISITGSIDTITIDHTLHKNFQLMGRFHAPNMHAVSFFKPRIACDHETDGLSTSLNEFPANRQVVSVASAKEVWCCLPEGLDALLESLQKAGESAKKFNNPVPGEAAVARCPFPGIAGDWARALVRSRPSPAKLELFFVDLGLVRVKQIPQELTEQPGQAFQCSLDSGSNVDPGVLSAKILGKELVLQVREQLDVAWVAGSLFDTSGEEEVNVLDALSPLPAEAAQDVAKGTEAEEAATAPPPKPQEPARAQEAARSKASPPRPQFNRSQSGHVILPCYPPLSKISGKMAVYVMHVDDLCCFYAMRMDQEQALEELSARLQERYATDQDPRVQLVPKLPCVALYPQDNLWYRAKVLNDSRVQFVDYGNADEVEEVREIGPEFLDVPPFCYKCKLDGGREIGTNPAAVKEFQELVLETELELEVVTWGPEVTVRMSREGQDVGALVKAKLAGSEDAAEDTPSEDAALCASPAAKVVEGYVSHVDRLDSFYVITTERDNALTELSERLQERLGAGEAAPLEGPAPGHLCAALYAADELWYRARIEGIGEEGTLSARFIDYGNAETVDSVVALTDAEAAPEPFCFECRLSGVSALDGDLLDKFKETTTDATLRVEVLEEGPPARVRLVDADGNDIAELLGVKVPEEPAVVEKSEGAESVGQADSPKKTYGSISVPLKQKLHVKICHSEGPTDFYVQLKDRRTELEFVATALQGVCGDGEVFEASEGAPCIAHYDDGVYCRATVTSVDAAGARVFYVDYGNSESVELKEVLPPVEALFKVPALAVRCTLDVAEADCVTEAIEKFQAVVDDESRVLLAEFLGERDGRHVVRLLDMGIDIVGSRAASDSTLEVTAEESPVTKEPTENLEISSPSDDASRLSETEELPSSIRGEEAESTENFETSTPKDVAPPLSKLEELPSSIEVKNEEADGSPLPGTAEDSKDDGVESDAEAKEQGELEKVPDEPQVEVIAKEAEIDVKPPNEPANNTEDASPEVSAVKQNDARIPEVSGEEADGAEAKEEAAEVREVVDKVCAAGADTPATEVGGSGDTPTTNGAVGRLTPSPPPSTTHRKKSLDDCIVPGVCTNAELVEAPSASGQ</sequence>
<protein>
    <submittedName>
        <fullName evidence="1">Uncharacterized protein</fullName>
    </submittedName>
</protein>
<keyword evidence="2" id="KW-1185">Reference proteome</keyword>
<dbReference type="Proteomes" id="UP000805193">
    <property type="component" value="Unassembled WGS sequence"/>
</dbReference>
<name>A0AC60QW16_IXOPE</name>
<organism evidence="1 2">
    <name type="scientific">Ixodes persulcatus</name>
    <name type="common">Taiga tick</name>
    <dbReference type="NCBI Taxonomy" id="34615"/>
    <lineage>
        <taxon>Eukaryota</taxon>
        <taxon>Metazoa</taxon>
        <taxon>Ecdysozoa</taxon>
        <taxon>Arthropoda</taxon>
        <taxon>Chelicerata</taxon>
        <taxon>Arachnida</taxon>
        <taxon>Acari</taxon>
        <taxon>Parasitiformes</taxon>
        <taxon>Ixodida</taxon>
        <taxon>Ixodoidea</taxon>
        <taxon>Ixodidae</taxon>
        <taxon>Ixodinae</taxon>
        <taxon>Ixodes</taxon>
    </lineage>
</organism>
<evidence type="ECO:0000313" key="2">
    <source>
        <dbReference type="Proteomes" id="UP000805193"/>
    </source>
</evidence>
<reference evidence="1 2" key="1">
    <citation type="journal article" date="2020" name="Cell">
        <title>Large-Scale Comparative Analyses of Tick Genomes Elucidate Their Genetic Diversity and Vector Capacities.</title>
        <authorList>
            <consortium name="Tick Genome and Microbiome Consortium (TIGMIC)"/>
            <person name="Jia N."/>
            <person name="Wang J."/>
            <person name="Shi W."/>
            <person name="Du L."/>
            <person name="Sun Y."/>
            <person name="Zhan W."/>
            <person name="Jiang J.F."/>
            <person name="Wang Q."/>
            <person name="Zhang B."/>
            <person name="Ji P."/>
            <person name="Bell-Sakyi L."/>
            <person name="Cui X.M."/>
            <person name="Yuan T.T."/>
            <person name="Jiang B.G."/>
            <person name="Yang W.F."/>
            <person name="Lam T.T."/>
            <person name="Chang Q.C."/>
            <person name="Ding S.J."/>
            <person name="Wang X.J."/>
            <person name="Zhu J.G."/>
            <person name="Ruan X.D."/>
            <person name="Zhao L."/>
            <person name="Wei J.T."/>
            <person name="Ye R.Z."/>
            <person name="Que T.C."/>
            <person name="Du C.H."/>
            <person name="Zhou Y.H."/>
            <person name="Cheng J.X."/>
            <person name="Dai P.F."/>
            <person name="Guo W.B."/>
            <person name="Han X.H."/>
            <person name="Huang E.J."/>
            <person name="Li L.F."/>
            <person name="Wei W."/>
            <person name="Gao Y.C."/>
            <person name="Liu J.Z."/>
            <person name="Shao H.Z."/>
            <person name="Wang X."/>
            <person name="Wang C.C."/>
            <person name="Yang T.C."/>
            <person name="Huo Q.B."/>
            <person name="Li W."/>
            <person name="Chen H.Y."/>
            <person name="Chen S.E."/>
            <person name="Zhou L.G."/>
            <person name="Ni X.B."/>
            <person name="Tian J.H."/>
            <person name="Sheng Y."/>
            <person name="Liu T."/>
            <person name="Pan Y.S."/>
            <person name="Xia L.Y."/>
            <person name="Li J."/>
            <person name="Zhao F."/>
            <person name="Cao W.C."/>
        </authorList>
    </citation>
    <scope>NUCLEOTIDE SEQUENCE [LARGE SCALE GENOMIC DNA]</scope>
    <source>
        <strain evidence="1">Iper-2018</strain>
    </source>
</reference>
<accession>A0AC60QW16</accession>
<gene>
    <name evidence="1" type="ORF">HPB47_015859</name>
</gene>
<evidence type="ECO:0000313" key="1">
    <source>
        <dbReference type="EMBL" id="KAG0441757.1"/>
    </source>
</evidence>